<feature type="domain" description="CPAF-like PDZ" evidence="4">
    <location>
        <begin position="153"/>
        <end position="272"/>
    </location>
</feature>
<dbReference type="SUPFAM" id="SSF52096">
    <property type="entry name" value="ClpP/crotonase"/>
    <property type="match status" value="1"/>
</dbReference>
<dbReference type="InterPro" id="IPR052766">
    <property type="entry name" value="S41A_metabolite_peptidase"/>
</dbReference>
<keyword evidence="2" id="KW-0732">Signal</keyword>
<evidence type="ECO:0000256" key="2">
    <source>
        <dbReference type="SAM" id="SignalP"/>
    </source>
</evidence>
<proteinExistence type="predicted"/>
<organism evidence="5 6">
    <name type="scientific">Pestalotiopsis fici (strain W106-1 / CGMCC3.15140)</name>
    <dbReference type="NCBI Taxonomy" id="1229662"/>
    <lineage>
        <taxon>Eukaryota</taxon>
        <taxon>Fungi</taxon>
        <taxon>Dikarya</taxon>
        <taxon>Ascomycota</taxon>
        <taxon>Pezizomycotina</taxon>
        <taxon>Sordariomycetes</taxon>
        <taxon>Xylariomycetidae</taxon>
        <taxon>Amphisphaeriales</taxon>
        <taxon>Sporocadaceae</taxon>
        <taxon>Pestalotiopsis</taxon>
    </lineage>
</organism>
<dbReference type="Proteomes" id="UP000030651">
    <property type="component" value="Unassembled WGS sequence"/>
</dbReference>
<feature type="signal peptide" evidence="2">
    <location>
        <begin position="1"/>
        <end position="16"/>
    </location>
</feature>
<accession>W3WMK7</accession>
<keyword evidence="1" id="KW-0472">Membrane</keyword>
<dbReference type="GO" id="GO:0006508">
    <property type="term" value="P:proteolysis"/>
    <property type="evidence" value="ECO:0007669"/>
    <property type="project" value="InterPro"/>
</dbReference>
<evidence type="ECO:0000313" key="6">
    <source>
        <dbReference type="Proteomes" id="UP000030651"/>
    </source>
</evidence>
<name>W3WMK7_PESFW</name>
<dbReference type="eggNOG" id="ENOG502S18W">
    <property type="taxonomic scope" value="Eukaryota"/>
</dbReference>
<evidence type="ECO:0000313" key="5">
    <source>
        <dbReference type="EMBL" id="ETS74056.1"/>
    </source>
</evidence>
<reference evidence="6" key="1">
    <citation type="journal article" date="2015" name="BMC Genomics">
        <title>Genomic and transcriptomic analysis of the endophytic fungus Pestalotiopsis fici reveals its lifestyle and high potential for synthesis of natural products.</title>
        <authorList>
            <person name="Wang X."/>
            <person name="Zhang X."/>
            <person name="Liu L."/>
            <person name="Xiang M."/>
            <person name="Wang W."/>
            <person name="Sun X."/>
            <person name="Che Y."/>
            <person name="Guo L."/>
            <person name="Liu G."/>
            <person name="Guo L."/>
            <person name="Wang C."/>
            <person name="Yin W.B."/>
            <person name="Stadler M."/>
            <person name="Zhang X."/>
            <person name="Liu X."/>
        </authorList>
    </citation>
    <scope>NUCLEOTIDE SEQUENCE [LARGE SCALE GENOMIC DNA]</scope>
    <source>
        <strain evidence="6">W106-1 / CGMCC3.15140</strain>
    </source>
</reference>
<dbReference type="Gene3D" id="3.90.226.10">
    <property type="entry name" value="2-enoyl-CoA Hydratase, Chain A, domain 1"/>
    <property type="match status" value="1"/>
</dbReference>
<dbReference type="InterPro" id="IPR005151">
    <property type="entry name" value="Tail-specific_protease"/>
</dbReference>
<gene>
    <name evidence="5" type="ORF">PFICI_13922</name>
</gene>
<dbReference type="GeneID" id="19278935"/>
<keyword evidence="6" id="KW-1185">Reference proteome</keyword>
<feature type="transmembrane region" description="Helical" evidence="1">
    <location>
        <begin position="735"/>
        <end position="756"/>
    </location>
</feature>
<dbReference type="AlphaFoldDB" id="W3WMK7"/>
<dbReference type="GO" id="GO:0008236">
    <property type="term" value="F:serine-type peptidase activity"/>
    <property type="evidence" value="ECO:0007669"/>
    <property type="project" value="InterPro"/>
</dbReference>
<protein>
    <submittedName>
        <fullName evidence="5">Uncharacterized protein</fullName>
    </submittedName>
</protein>
<dbReference type="KEGG" id="pfy:PFICI_13922"/>
<evidence type="ECO:0000259" key="3">
    <source>
        <dbReference type="Pfam" id="PF03572"/>
    </source>
</evidence>
<dbReference type="OMA" id="KAHDGHL"/>
<dbReference type="InParanoid" id="W3WMK7"/>
<dbReference type="PANTHER" id="PTHR37049:SF4">
    <property type="entry name" value="RHODANESE DOMAIN-CONTAINING PROTEIN"/>
    <property type="match status" value="1"/>
</dbReference>
<dbReference type="OrthoDB" id="27214at2759"/>
<evidence type="ECO:0000256" key="1">
    <source>
        <dbReference type="SAM" id="Phobius"/>
    </source>
</evidence>
<feature type="domain" description="Tail specific protease" evidence="3">
    <location>
        <begin position="351"/>
        <end position="570"/>
    </location>
</feature>
<dbReference type="HOGENOM" id="CLU_014251_1_1_1"/>
<keyword evidence="1" id="KW-1133">Transmembrane helix</keyword>
<dbReference type="Pfam" id="PF03572">
    <property type="entry name" value="Peptidase_S41"/>
    <property type="match status" value="1"/>
</dbReference>
<sequence length="783" mass="87205">MHSFLILSIFNAAAQAWNTPCAEVSSSWAAQATAAFTRTRRAQVPAQLAFECLMSVPVDIEGDIKQIEEPKHFLEFQSTLNCLNTGHYINIESAIHNKPLNLLAELDYTAQSIKDRAYHSDFEVQLALHSLFRRAKDSHLRIFPDMLEVFLFVRPETKLVSISEDGLDLPRLYLLSDLHLASASGNFVPSCVETINGKNATEYLQSLWTHGTYHDEDAQYNSFFPNPAAEVVGMDSGGQFHLTQGLYDGPVTTFGFMNGSRVVNENIAMIREFYNFSNINDGSSFFAKFCQGDTNEVEANSPTQTSAESIEPIFLRSDTYMLPEEYPEPVITQSGLSVQGYQLESRRHYDVAVLALPNFKPIAEPRQDTDETVAGFLEAQAVLQDFIMQSKQKGLKKLIIDLRGNSGGTIDMAFEFFKQLFPSVEPFGASRFRAHDAFYMYSKSVADLIESDTAMVMNDGLFSEVARSTANFQNLLNIEGMPFANFTTYYGPYREDGDAFTAIRRYNFSNHLGGHTLAPYVNITGYNFALLASPTQPFLPENMVILHDGICQSACAIFSQLMREQGHVQTIAIGGRPRKEPMQGVGGTKGAQLLTFDSIIKHMQTTLRITSVLHGKDGERRLLQTTPVGSLLNASQIRLRSARFSGDGHANGAVNSLDNMGRVDDKLVPLEFVYEAADCRLFYTAKSYINPTRLWEMAADAKWGDSSCVEGSMSHATAIGSMRGEPFNTSENLKFIGFFRFSITCMIVFTFIVGAFHSLRKSPSVPEDDCKGYHQINSADLDF</sequence>
<dbReference type="PANTHER" id="PTHR37049">
    <property type="entry name" value="PEPTIDASE S41 FAMILY PROTEIN"/>
    <property type="match status" value="1"/>
</dbReference>
<dbReference type="InterPro" id="IPR056186">
    <property type="entry name" value="PDZ_CPAF-rel"/>
</dbReference>
<dbReference type="EMBL" id="KI912120">
    <property type="protein sequence ID" value="ETS74056.1"/>
    <property type="molecule type" value="Genomic_DNA"/>
</dbReference>
<keyword evidence="1" id="KW-0812">Transmembrane</keyword>
<dbReference type="Pfam" id="PF23658">
    <property type="entry name" value="PDZ_CPAF_rel"/>
    <property type="match status" value="1"/>
</dbReference>
<dbReference type="RefSeq" id="XP_007840694.1">
    <property type="nucleotide sequence ID" value="XM_007842503.1"/>
</dbReference>
<dbReference type="InterPro" id="IPR029045">
    <property type="entry name" value="ClpP/crotonase-like_dom_sf"/>
</dbReference>
<dbReference type="STRING" id="1229662.W3WMK7"/>
<evidence type="ECO:0000259" key="4">
    <source>
        <dbReference type="Pfam" id="PF23658"/>
    </source>
</evidence>
<feature type="chain" id="PRO_5004833718" evidence="2">
    <location>
        <begin position="17"/>
        <end position="783"/>
    </location>
</feature>